<dbReference type="Proteomes" id="UP000499080">
    <property type="component" value="Unassembled WGS sequence"/>
</dbReference>
<evidence type="ECO:0000313" key="1">
    <source>
        <dbReference type="EMBL" id="GBO09946.1"/>
    </source>
</evidence>
<evidence type="ECO:0000313" key="5">
    <source>
        <dbReference type="Proteomes" id="UP000499080"/>
    </source>
</evidence>
<sequence>MSSVILTYRFEASRELFWDGACNFELRSAGESDTRASIPLSKLPKHTSRGTFKAISHQQKFANPTLNSTVRSTQNSRIEFNLQSDMEVGVEENTLNPVDFKRQS</sequence>
<evidence type="ECO:0000313" key="4">
    <source>
        <dbReference type="EMBL" id="GBO10954.1"/>
    </source>
</evidence>
<keyword evidence="5" id="KW-1185">Reference proteome</keyword>
<proteinExistence type="predicted"/>
<dbReference type="AlphaFoldDB" id="A0A4Y2UFS6"/>
<name>A0A4Y2UFS6_ARAVE</name>
<dbReference type="EMBL" id="BGPR01035917">
    <property type="protein sequence ID" value="GBO10953.1"/>
    <property type="molecule type" value="Genomic_DNA"/>
</dbReference>
<evidence type="ECO:0000313" key="2">
    <source>
        <dbReference type="EMBL" id="GBO10024.1"/>
    </source>
</evidence>
<accession>A0A4Y2UFS6</accession>
<evidence type="ECO:0000313" key="3">
    <source>
        <dbReference type="EMBL" id="GBO10953.1"/>
    </source>
</evidence>
<dbReference type="EMBL" id="BGPR01035918">
    <property type="protein sequence ID" value="GBO10954.1"/>
    <property type="molecule type" value="Genomic_DNA"/>
</dbReference>
<gene>
    <name evidence="1" type="ORF">AVEN_160395_1</name>
    <name evidence="2" type="ORF">AVEN_225033_1</name>
    <name evidence="4" type="ORF">AVEN_260771_1</name>
    <name evidence="3" type="ORF">AVEN_3667_1</name>
</gene>
<protein>
    <submittedName>
        <fullName evidence="4">Uncharacterized protein</fullName>
    </submittedName>
</protein>
<dbReference type="EMBL" id="BGPR01035225">
    <property type="protein sequence ID" value="GBO09946.1"/>
    <property type="molecule type" value="Genomic_DNA"/>
</dbReference>
<reference evidence="4 5" key="1">
    <citation type="journal article" date="2019" name="Sci. Rep.">
        <title>Orb-weaving spider Araneus ventricosus genome elucidates the spidroin gene catalogue.</title>
        <authorList>
            <person name="Kono N."/>
            <person name="Nakamura H."/>
            <person name="Ohtoshi R."/>
            <person name="Moran D.A.P."/>
            <person name="Shinohara A."/>
            <person name="Yoshida Y."/>
            <person name="Fujiwara M."/>
            <person name="Mori M."/>
            <person name="Tomita M."/>
            <person name="Arakawa K."/>
        </authorList>
    </citation>
    <scope>NUCLEOTIDE SEQUENCE [LARGE SCALE GENOMIC DNA]</scope>
</reference>
<comment type="caution">
    <text evidence="4">The sequence shown here is derived from an EMBL/GenBank/DDBJ whole genome shotgun (WGS) entry which is preliminary data.</text>
</comment>
<organism evidence="4 5">
    <name type="scientific">Araneus ventricosus</name>
    <name type="common">Orbweaver spider</name>
    <name type="synonym">Epeira ventricosa</name>
    <dbReference type="NCBI Taxonomy" id="182803"/>
    <lineage>
        <taxon>Eukaryota</taxon>
        <taxon>Metazoa</taxon>
        <taxon>Ecdysozoa</taxon>
        <taxon>Arthropoda</taxon>
        <taxon>Chelicerata</taxon>
        <taxon>Arachnida</taxon>
        <taxon>Araneae</taxon>
        <taxon>Araneomorphae</taxon>
        <taxon>Entelegynae</taxon>
        <taxon>Araneoidea</taxon>
        <taxon>Araneidae</taxon>
        <taxon>Araneus</taxon>
    </lineage>
</organism>
<dbReference type="EMBL" id="BGPR01035269">
    <property type="protein sequence ID" value="GBO10024.1"/>
    <property type="molecule type" value="Genomic_DNA"/>
</dbReference>